<dbReference type="EMBL" id="LS974202">
    <property type="protein sequence ID" value="SSC12344.1"/>
    <property type="molecule type" value="Genomic_DNA"/>
</dbReference>
<dbReference type="InterPro" id="IPR050490">
    <property type="entry name" value="Bact_solute-bd_prot1"/>
</dbReference>
<proteinExistence type="predicted"/>
<dbReference type="SUPFAM" id="SSF53850">
    <property type="entry name" value="Periplasmic binding protein-like II"/>
    <property type="match status" value="1"/>
</dbReference>
<accession>A0A7Z7PNL9</accession>
<feature type="chain" id="PRO_5031526214" evidence="1">
    <location>
        <begin position="21"/>
        <end position="413"/>
    </location>
</feature>
<dbReference type="AlphaFoldDB" id="A0A7Z7PNL9"/>
<protein>
    <submittedName>
        <fullName evidence="2">ABC-type sugar transport system, periplasmic component</fullName>
    </submittedName>
</protein>
<gene>
    <name evidence="2" type="ORF">MESINF_0895</name>
</gene>
<keyword evidence="2" id="KW-0762">Sugar transport</keyword>
<dbReference type="PANTHER" id="PTHR43649:SF12">
    <property type="entry name" value="DIACETYLCHITOBIOSE BINDING PROTEIN DASA"/>
    <property type="match status" value="1"/>
</dbReference>
<evidence type="ECO:0000313" key="2">
    <source>
        <dbReference type="EMBL" id="SSC12344.1"/>
    </source>
</evidence>
<dbReference type="RefSeq" id="WP_169698691.1">
    <property type="nucleotide sequence ID" value="NZ_LS974202.1"/>
</dbReference>
<dbReference type="Pfam" id="PF01547">
    <property type="entry name" value="SBP_bac_1"/>
    <property type="match status" value="1"/>
</dbReference>
<dbReference type="PANTHER" id="PTHR43649">
    <property type="entry name" value="ARABINOSE-BINDING PROTEIN-RELATED"/>
    <property type="match status" value="1"/>
</dbReference>
<keyword evidence="2" id="KW-0813">Transport</keyword>
<evidence type="ECO:0000313" key="3">
    <source>
        <dbReference type="Proteomes" id="UP000250796"/>
    </source>
</evidence>
<organism evidence="2 3">
    <name type="scientific">Mesotoga infera</name>
    <dbReference type="NCBI Taxonomy" id="1236046"/>
    <lineage>
        <taxon>Bacteria</taxon>
        <taxon>Thermotogati</taxon>
        <taxon>Thermotogota</taxon>
        <taxon>Thermotogae</taxon>
        <taxon>Kosmotogales</taxon>
        <taxon>Kosmotogaceae</taxon>
        <taxon>Mesotoga</taxon>
    </lineage>
</organism>
<reference evidence="2 3" key="1">
    <citation type="submission" date="2017-01" db="EMBL/GenBank/DDBJ databases">
        <authorList>
            <person name="Erauso G."/>
        </authorList>
    </citation>
    <scope>NUCLEOTIDE SEQUENCE [LARGE SCALE GENOMIC DNA]</scope>
    <source>
        <strain evidence="2">MESINF1</strain>
    </source>
</reference>
<dbReference type="InterPro" id="IPR006059">
    <property type="entry name" value="SBP"/>
</dbReference>
<evidence type="ECO:0000256" key="1">
    <source>
        <dbReference type="SAM" id="SignalP"/>
    </source>
</evidence>
<name>A0A7Z7PNL9_9BACT</name>
<keyword evidence="1" id="KW-0732">Signal</keyword>
<feature type="signal peptide" evidence="1">
    <location>
        <begin position="1"/>
        <end position="20"/>
    </location>
</feature>
<dbReference type="KEGG" id="minf:MESINF_0895"/>
<dbReference type="Gene3D" id="3.40.190.10">
    <property type="entry name" value="Periplasmic binding protein-like II"/>
    <property type="match status" value="2"/>
</dbReference>
<sequence>MKKKILLVVVMALLVVSAFAGKVTIWSWRTQDAEVWQKIEALLKSRGHDITIEFTAYAPTEYDSKVNLALQTGTGPDIVYSRRLPGGRTQVLIENGLYLPIDEYVDLTYFPQASLNSVTWQNKVYGVPFAVQVVGIFYNKDYYDQFGLKEPTTWDELVANAEVLKKNGIDPFFVSGKEAWTLTMQHAMAGVSVLGPEWIKDLTEGKTNFLDPKFTDLNRRLNDLKIYYQNGFMGNSSVDQDASFAFGQTAMVFYGIWGYQTWKQLNPDIHVGYFMVPPITADQKPYAYTYLDGAIAMTSNVKNMEDSIEILKFCATPEFGTIFAGVTYNIPAVTGSTLPPDPVLQEALEIYSNHASPYVYWVGSVFTTQKPSLYDDVLSPGMQEMYAGKLTPEGLSKMAQDAISQWYPPLMNK</sequence>
<dbReference type="Proteomes" id="UP000250796">
    <property type="component" value="Chromosome MESINF"/>
</dbReference>
<keyword evidence="3" id="KW-1185">Reference proteome</keyword>